<name>A0AAP0KFB1_9MAGN</name>
<reference evidence="1 2" key="1">
    <citation type="submission" date="2024-01" db="EMBL/GenBank/DDBJ databases">
        <title>Genome assemblies of Stephania.</title>
        <authorList>
            <person name="Yang L."/>
        </authorList>
    </citation>
    <scope>NUCLEOTIDE SEQUENCE [LARGE SCALE GENOMIC DNA]</scope>
    <source>
        <strain evidence="1">YNDBR</strain>
        <tissue evidence="1">Leaf</tissue>
    </source>
</reference>
<accession>A0AAP0KFB1</accession>
<gene>
    <name evidence="1" type="ORF">Syun_009875</name>
</gene>
<comment type="caution">
    <text evidence="1">The sequence shown here is derived from an EMBL/GenBank/DDBJ whole genome shotgun (WGS) entry which is preliminary data.</text>
</comment>
<evidence type="ECO:0000313" key="2">
    <source>
        <dbReference type="Proteomes" id="UP001420932"/>
    </source>
</evidence>
<dbReference type="EMBL" id="JBBNAF010000004">
    <property type="protein sequence ID" value="KAK9151566.1"/>
    <property type="molecule type" value="Genomic_DNA"/>
</dbReference>
<dbReference type="AlphaFoldDB" id="A0AAP0KFB1"/>
<sequence length="59" mass="6650">MFGVLILVFVNFVLRLFSIIFFEETIDCDEDIEAPSSDWSVRKIAGGIEPKNQSPTLSN</sequence>
<keyword evidence="2" id="KW-1185">Reference proteome</keyword>
<proteinExistence type="predicted"/>
<dbReference type="Proteomes" id="UP001420932">
    <property type="component" value="Unassembled WGS sequence"/>
</dbReference>
<protein>
    <submittedName>
        <fullName evidence="1">Uncharacterized protein</fullName>
    </submittedName>
</protein>
<evidence type="ECO:0000313" key="1">
    <source>
        <dbReference type="EMBL" id="KAK9151566.1"/>
    </source>
</evidence>
<organism evidence="1 2">
    <name type="scientific">Stephania yunnanensis</name>
    <dbReference type="NCBI Taxonomy" id="152371"/>
    <lineage>
        <taxon>Eukaryota</taxon>
        <taxon>Viridiplantae</taxon>
        <taxon>Streptophyta</taxon>
        <taxon>Embryophyta</taxon>
        <taxon>Tracheophyta</taxon>
        <taxon>Spermatophyta</taxon>
        <taxon>Magnoliopsida</taxon>
        <taxon>Ranunculales</taxon>
        <taxon>Menispermaceae</taxon>
        <taxon>Menispermoideae</taxon>
        <taxon>Cissampelideae</taxon>
        <taxon>Stephania</taxon>
    </lineage>
</organism>